<dbReference type="EMBL" id="JANJYJ010000009">
    <property type="protein sequence ID" value="KAK3188974.1"/>
    <property type="molecule type" value="Genomic_DNA"/>
</dbReference>
<dbReference type="PANTHER" id="PTHR47150:SF5">
    <property type="entry name" value="OS07G0546750 PROTEIN"/>
    <property type="match status" value="1"/>
</dbReference>
<dbReference type="AlphaFoldDB" id="A0AAD9ZR11"/>
<accession>A0AAD9ZR11</accession>
<dbReference type="InterPro" id="IPR006912">
    <property type="entry name" value="Harbinger_derived_prot"/>
</dbReference>
<dbReference type="Pfam" id="PF04827">
    <property type="entry name" value="Plant_tran"/>
    <property type="match status" value="1"/>
</dbReference>
<dbReference type="Proteomes" id="UP001281410">
    <property type="component" value="Unassembled WGS sequence"/>
</dbReference>
<keyword evidence="2" id="KW-1185">Reference proteome</keyword>
<reference evidence="1" key="1">
    <citation type="journal article" date="2023" name="Plant J.">
        <title>Genome sequences and population genomics provide insights into the demographic history, inbreeding, and mutation load of two 'living fossil' tree species of Dipteronia.</title>
        <authorList>
            <person name="Feng Y."/>
            <person name="Comes H.P."/>
            <person name="Chen J."/>
            <person name="Zhu S."/>
            <person name="Lu R."/>
            <person name="Zhang X."/>
            <person name="Li P."/>
            <person name="Qiu J."/>
            <person name="Olsen K.M."/>
            <person name="Qiu Y."/>
        </authorList>
    </citation>
    <scope>NUCLEOTIDE SEQUENCE</scope>
    <source>
        <strain evidence="1">NBL</strain>
    </source>
</reference>
<organism evidence="1 2">
    <name type="scientific">Dipteronia sinensis</name>
    <dbReference type="NCBI Taxonomy" id="43782"/>
    <lineage>
        <taxon>Eukaryota</taxon>
        <taxon>Viridiplantae</taxon>
        <taxon>Streptophyta</taxon>
        <taxon>Embryophyta</taxon>
        <taxon>Tracheophyta</taxon>
        <taxon>Spermatophyta</taxon>
        <taxon>Magnoliopsida</taxon>
        <taxon>eudicotyledons</taxon>
        <taxon>Gunneridae</taxon>
        <taxon>Pentapetalae</taxon>
        <taxon>rosids</taxon>
        <taxon>malvids</taxon>
        <taxon>Sapindales</taxon>
        <taxon>Sapindaceae</taxon>
        <taxon>Hippocastanoideae</taxon>
        <taxon>Acereae</taxon>
        <taxon>Dipteronia</taxon>
    </lineage>
</organism>
<protein>
    <recommendedName>
        <fullName evidence="3">DDE Tnp4 domain-containing protein</fullName>
    </recommendedName>
</protein>
<name>A0AAD9ZR11_9ROSI</name>
<proteinExistence type="predicted"/>
<comment type="caution">
    <text evidence="1">The sequence shown here is derived from an EMBL/GenBank/DDBJ whole genome shotgun (WGS) entry which is preliminary data.</text>
</comment>
<evidence type="ECO:0000313" key="2">
    <source>
        <dbReference type="Proteomes" id="UP001281410"/>
    </source>
</evidence>
<evidence type="ECO:0008006" key="3">
    <source>
        <dbReference type="Google" id="ProtNLM"/>
    </source>
</evidence>
<evidence type="ECO:0000313" key="1">
    <source>
        <dbReference type="EMBL" id="KAK3188974.1"/>
    </source>
</evidence>
<sequence length="99" mass="11764">MILQCCSKKEMIEDFQEAGRKDMDHAFGVLQGRWHIVNDPVHMWNPRDLGKIMKTCIILHNMIIESDIKQGINHESFQPHRDEMVDDVHLEHDLYFSYI</sequence>
<gene>
    <name evidence="1" type="ORF">Dsin_028535</name>
</gene>
<dbReference type="PANTHER" id="PTHR47150">
    <property type="entry name" value="OS12G0169200 PROTEIN"/>
    <property type="match status" value="1"/>
</dbReference>